<keyword evidence="2 5" id="KW-0812">Transmembrane</keyword>
<evidence type="ECO:0000313" key="8">
    <source>
        <dbReference type="Proteomes" id="UP001597525"/>
    </source>
</evidence>
<dbReference type="Pfam" id="PF14237">
    <property type="entry name" value="GYF_2"/>
    <property type="match status" value="1"/>
</dbReference>
<feature type="transmembrane region" description="Helical" evidence="5">
    <location>
        <begin position="141"/>
        <end position="167"/>
    </location>
</feature>
<evidence type="ECO:0000256" key="5">
    <source>
        <dbReference type="SAM" id="Phobius"/>
    </source>
</evidence>
<gene>
    <name evidence="7" type="ORF">ACFS7Y_05980</name>
</gene>
<evidence type="ECO:0000256" key="2">
    <source>
        <dbReference type="ARBA" id="ARBA00022692"/>
    </source>
</evidence>
<keyword evidence="4 5" id="KW-0472">Membrane</keyword>
<accession>A0ABW6BGD2</accession>
<dbReference type="InterPro" id="IPR007593">
    <property type="entry name" value="CD225/Dispanin_fam"/>
</dbReference>
<name>A0ABW6BGD2_9SPHI</name>
<feature type="domain" description="GYF" evidence="6">
    <location>
        <begin position="5"/>
        <end position="49"/>
    </location>
</feature>
<feature type="transmembrane region" description="Helical" evidence="5">
    <location>
        <begin position="92"/>
        <end position="116"/>
    </location>
</feature>
<keyword evidence="8" id="KW-1185">Reference proteome</keyword>
<sequence length="174" mass="19243">MQKFHYTDGTNTFGPFTVEELQGKGITGDTYVWTEGLPSWVVARQIPELASVISDGQQPYYSSGGATVPPQFGAPRPPVFAQQYGGRPPKTYLVETILTTIFCCWPLGIPSIIYAARVEKKYYAGDISGAEQDSANAKKWMWINVGACIGLWFLYFLIFGLGIFGALMSGHYDY</sequence>
<dbReference type="PANTHER" id="PTHR14948">
    <property type="entry name" value="NG5"/>
    <property type="match status" value="1"/>
</dbReference>
<evidence type="ECO:0000256" key="3">
    <source>
        <dbReference type="ARBA" id="ARBA00022989"/>
    </source>
</evidence>
<dbReference type="PANTHER" id="PTHR14948:SF25">
    <property type="entry name" value="DUF4190 DOMAIN-CONTAINING PROTEIN"/>
    <property type="match status" value="1"/>
</dbReference>
<evidence type="ECO:0000259" key="6">
    <source>
        <dbReference type="Pfam" id="PF14237"/>
    </source>
</evidence>
<comment type="subcellular location">
    <subcellularLocation>
        <location evidence="1">Membrane</location>
    </subcellularLocation>
</comment>
<evidence type="ECO:0000313" key="7">
    <source>
        <dbReference type="EMBL" id="MFD2966925.1"/>
    </source>
</evidence>
<evidence type="ECO:0000256" key="4">
    <source>
        <dbReference type="ARBA" id="ARBA00023136"/>
    </source>
</evidence>
<dbReference type="Proteomes" id="UP001597525">
    <property type="component" value="Unassembled WGS sequence"/>
</dbReference>
<organism evidence="7 8">
    <name type="scientific">Sphingobacterium bambusae</name>
    <dbReference type="NCBI Taxonomy" id="662858"/>
    <lineage>
        <taxon>Bacteria</taxon>
        <taxon>Pseudomonadati</taxon>
        <taxon>Bacteroidota</taxon>
        <taxon>Sphingobacteriia</taxon>
        <taxon>Sphingobacteriales</taxon>
        <taxon>Sphingobacteriaceae</taxon>
        <taxon>Sphingobacterium</taxon>
    </lineage>
</organism>
<evidence type="ECO:0000256" key="1">
    <source>
        <dbReference type="ARBA" id="ARBA00004370"/>
    </source>
</evidence>
<reference evidence="8" key="1">
    <citation type="journal article" date="2019" name="Int. J. Syst. Evol. Microbiol.">
        <title>The Global Catalogue of Microorganisms (GCM) 10K type strain sequencing project: providing services to taxonomists for standard genome sequencing and annotation.</title>
        <authorList>
            <consortium name="The Broad Institute Genomics Platform"/>
            <consortium name="The Broad Institute Genome Sequencing Center for Infectious Disease"/>
            <person name="Wu L."/>
            <person name="Ma J."/>
        </authorList>
    </citation>
    <scope>NUCLEOTIDE SEQUENCE [LARGE SCALE GENOMIC DNA]</scope>
    <source>
        <strain evidence="8">KCTC 22814</strain>
    </source>
</reference>
<dbReference type="RefSeq" id="WP_320182623.1">
    <property type="nucleotide sequence ID" value="NZ_CP138332.1"/>
</dbReference>
<comment type="caution">
    <text evidence="7">The sequence shown here is derived from an EMBL/GenBank/DDBJ whole genome shotgun (WGS) entry which is preliminary data.</text>
</comment>
<protein>
    <submittedName>
        <fullName evidence="7">CD225/dispanin family protein</fullName>
    </submittedName>
</protein>
<proteinExistence type="predicted"/>
<dbReference type="InterPro" id="IPR051423">
    <property type="entry name" value="CD225/Dispanin"/>
</dbReference>
<keyword evidence="3 5" id="KW-1133">Transmembrane helix</keyword>
<dbReference type="InterPro" id="IPR025640">
    <property type="entry name" value="GYF_2"/>
</dbReference>
<dbReference type="EMBL" id="JBHUPB010000004">
    <property type="protein sequence ID" value="MFD2966925.1"/>
    <property type="molecule type" value="Genomic_DNA"/>
</dbReference>
<dbReference type="Pfam" id="PF04505">
    <property type="entry name" value="CD225"/>
    <property type="match status" value="1"/>
</dbReference>